<reference evidence="1 2" key="1">
    <citation type="submission" date="2010-12" db="EMBL/GenBank/DDBJ databases">
        <title>The Genome Sequence of Coprobacillus sp. strain 29_1.</title>
        <authorList>
            <consortium name="The Broad Institute Genome Sequencing Platform"/>
            <person name="Earl A."/>
            <person name="Ward D."/>
            <person name="Feldgarden M."/>
            <person name="Gevers D."/>
            <person name="Daigneault M."/>
            <person name="Sibley C.D."/>
            <person name="White A."/>
            <person name="Strauss J."/>
            <person name="Allen-Vercoe E."/>
            <person name="Young S.K."/>
            <person name="Zeng Q."/>
            <person name="Gargeya S."/>
            <person name="Fitzgerald M."/>
            <person name="Haas B."/>
            <person name="Abouelleil A."/>
            <person name="Alvarado L."/>
            <person name="Arachchi H.M."/>
            <person name="Berlin A."/>
            <person name="Brown A."/>
            <person name="Chapman S.B."/>
            <person name="Chen Z."/>
            <person name="Dunbar C."/>
            <person name="Freedman E."/>
            <person name="Gearin G."/>
            <person name="Gellesch M."/>
            <person name="Goldberg J."/>
            <person name="Griggs A."/>
            <person name="Gujja S."/>
            <person name="Heilman E."/>
            <person name="Heiman D."/>
            <person name="Howarth C."/>
            <person name="Larson L."/>
            <person name="Lui A."/>
            <person name="MacDonald P.J.P."/>
            <person name="Mehta T."/>
            <person name="Montmayeur A."/>
            <person name="Murphy C."/>
            <person name="Neiman D."/>
            <person name="Pearson M."/>
            <person name="Priest M."/>
            <person name="Roberts A."/>
            <person name="Saif S."/>
            <person name="Shea T."/>
            <person name="Shenoy N."/>
            <person name="Sisk P."/>
            <person name="Stolte C."/>
            <person name="Sykes S."/>
            <person name="White J."/>
            <person name="Yandava C."/>
            <person name="Nusbaum C."/>
            <person name="Birren B."/>
        </authorList>
    </citation>
    <scope>NUCLEOTIDE SEQUENCE [LARGE SCALE GENOMIC DNA]</scope>
    <source>
        <strain evidence="1 2">29_1</strain>
    </source>
</reference>
<evidence type="ECO:0000313" key="1">
    <source>
        <dbReference type="EMBL" id="EFW05726.1"/>
    </source>
</evidence>
<name>E7G8A9_9FIRM</name>
<organism evidence="1 2">
    <name type="scientific">Coprobacillus cateniformis</name>
    <dbReference type="NCBI Taxonomy" id="100884"/>
    <lineage>
        <taxon>Bacteria</taxon>
        <taxon>Bacillati</taxon>
        <taxon>Bacillota</taxon>
        <taxon>Erysipelotrichia</taxon>
        <taxon>Erysipelotrichales</taxon>
        <taxon>Coprobacillaceae</taxon>
        <taxon>Coprobacillus</taxon>
    </lineage>
</organism>
<comment type="caution">
    <text evidence="1">The sequence shown here is derived from an EMBL/GenBank/DDBJ whole genome shotgun (WGS) entry which is preliminary data.</text>
</comment>
<proteinExistence type="predicted"/>
<dbReference type="EMBL" id="ADKX01000016">
    <property type="protein sequence ID" value="EFW05726.1"/>
    <property type="molecule type" value="Genomic_DNA"/>
</dbReference>
<protein>
    <submittedName>
        <fullName evidence="1">Uncharacterized protein</fullName>
    </submittedName>
</protein>
<sequence>MKLSQLSHRIAILIENYNGYIRIYYADGHYEIILKSSRDLERMSRKNHKYKNPIVFESSLLFPTHNQKDYQCKWINLDYLAEKDISYIHLLEEKGLKTKSQEMFQKHKQDYFLL</sequence>
<dbReference type="Proteomes" id="UP000003157">
    <property type="component" value="Unassembled WGS sequence"/>
</dbReference>
<gene>
    <name evidence="1" type="ORF">HMPREF9488_00997</name>
</gene>
<evidence type="ECO:0000313" key="2">
    <source>
        <dbReference type="Proteomes" id="UP000003157"/>
    </source>
</evidence>
<accession>E7G8A9</accession>
<keyword evidence="2" id="KW-1185">Reference proteome</keyword>
<dbReference type="HOGENOM" id="CLU_2116860_0_0_9"/>
<dbReference type="eggNOG" id="ENOG502ZTKC">
    <property type="taxonomic scope" value="Bacteria"/>
</dbReference>
<dbReference type="STRING" id="100884.GCA_000269565_02844"/>
<dbReference type="AlphaFoldDB" id="E7G8A9"/>